<reference evidence="2" key="1">
    <citation type="journal article" date="2020" name="Stud. Mycol.">
        <title>101 Dothideomycetes genomes: a test case for predicting lifestyles and emergence of pathogens.</title>
        <authorList>
            <person name="Haridas S."/>
            <person name="Albert R."/>
            <person name="Binder M."/>
            <person name="Bloem J."/>
            <person name="Labutti K."/>
            <person name="Salamov A."/>
            <person name="Andreopoulos B."/>
            <person name="Baker S."/>
            <person name="Barry K."/>
            <person name="Bills G."/>
            <person name="Bluhm B."/>
            <person name="Cannon C."/>
            <person name="Castanera R."/>
            <person name="Culley D."/>
            <person name="Daum C."/>
            <person name="Ezra D."/>
            <person name="Gonzalez J."/>
            <person name="Henrissat B."/>
            <person name="Kuo A."/>
            <person name="Liang C."/>
            <person name="Lipzen A."/>
            <person name="Lutzoni F."/>
            <person name="Magnuson J."/>
            <person name="Mondo S."/>
            <person name="Nolan M."/>
            <person name="Ohm R."/>
            <person name="Pangilinan J."/>
            <person name="Park H.-J."/>
            <person name="Ramirez L."/>
            <person name="Alfaro M."/>
            <person name="Sun H."/>
            <person name="Tritt A."/>
            <person name="Yoshinaga Y."/>
            <person name="Zwiers L.-H."/>
            <person name="Turgeon B."/>
            <person name="Goodwin S."/>
            <person name="Spatafora J."/>
            <person name="Crous P."/>
            <person name="Grigoriev I."/>
        </authorList>
    </citation>
    <scope>NUCLEOTIDE SEQUENCE</scope>
    <source>
        <strain evidence="2">CBS 262.69</strain>
    </source>
</reference>
<dbReference type="EMBL" id="ML996702">
    <property type="protein sequence ID" value="KAF2397789.1"/>
    <property type="molecule type" value="Genomic_DNA"/>
</dbReference>
<sequence length="229" mass="25907">MPEPRENPAPYHEEVSTASDDESPNGAASAQALVEIYRAENAALQQELRERDRLMLEIQYTLSGLPAVSHESEIYTAISQIRVILDSYTQLHSLHLRGQEARSRPRAESELSYQNWEAWFANVNLDNPRRRHQAIVNDFQAEFGEHESQLVAELREHLAAMADTDEIRALQRVQELRGYLAARDASYGMRARLRANMASDDDRSNDDISTVRSDEPSSEMHTNGVNGSS</sequence>
<evidence type="ECO:0000256" key="1">
    <source>
        <dbReference type="SAM" id="MobiDB-lite"/>
    </source>
</evidence>
<evidence type="ECO:0000313" key="3">
    <source>
        <dbReference type="Proteomes" id="UP000799640"/>
    </source>
</evidence>
<evidence type="ECO:0000313" key="2">
    <source>
        <dbReference type="EMBL" id="KAF2397789.1"/>
    </source>
</evidence>
<gene>
    <name evidence="2" type="ORF">EJ06DRAFT_558767</name>
</gene>
<protein>
    <submittedName>
        <fullName evidence="2">Uncharacterized protein</fullName>
    </submittedName>
</protein>
<dbReference type="Proteomes" id="UP000799640">
    <property type="component" value="Unassembled WGS sequence"/>
</dbReference>
<dbReference type="AlphaFoldDB" id="A0A6G1HPM3"/>
<keyword evidence="3" id="KW-1185">Reference proteome</keyword>
<feature type="region of interest" description="Disordered" evidence="1">
    <location>
        <begin position="198"/>
        <end position="229"/>
    </location>
</feature>
<proteinExistence type="predicted"/>
<name>A0A6G1HPM3_9PEZI</name>
<organism evidence="2 3">
    <name type="scientific">Trichodelitschia bisporula</name>
    <dbReference type="NCBI Taxonomy" id="703511"/>
    <lineage>
        <taxon>Eukaryota</taxon>
        <taxon>Fungi</taxon>
        <taxon>Dikarya</taxon>
        <taxon>Ascomycota</taxon>
        <taxon>Pezizomycotina</taxon>
        <taxon>Dothideomycetes</taxon>
        <taxon>Dothideomycetes incertae sedis</taxon>
        <taxon>Phaeotrichales</taxon>
        <taxon>Phaeotrichaceae</taxon>
        <taxon>Trichodelitschia</taxon>
    </lineage>
</organism>
<feature type="compositionally biased region" description="Basic and acidic residues" evidence="1">
    <location>
        <begin position="1"/>
        <end position="15"/>
    </location>
</feature>
<accession>A0A6G1HPM3</accession>
<feature type="region of interest" description="Disordered" evidence="1">
    <location>
        <begin position="1"/>
        <end position="28"/>
    </location>
</feature>
<feature type="compositionally biased region" description="Polar residues" evidence="1">
    <location>
        <begin position="219"/>
        <end position="229"/>
    </location>
</feature>